<dbReference type="OrthoDB" id="1922977at2759"/>
<keyword evidence="1" id="KW-0479">Metal-binding</keyword>
<feature type="region of interest" description="Disordered" evidence="2">
    <location>
        <begin position="1"/>
        <end position="37"/>
    </location>
</feature>
<feature type="compositionally biased region" description="Basic and acidic residues" evidence="2">
    <location>
        <begin position="747"/>
        <end position="761"/>
    </location>
</feature>
<evidence type="ECO:0000259" key="3">
    <source>
        <dbReference type="PROSITE" id="PS50103"/>
    </source>
</evidence>
<keyword evidence="5" id="KW-1185">Reference proteome</keyword>
<dbReference type="InterPro" id="IPR000571">
    <property type="entry name" value="Znf_CCCH"/>
</dbReference>
<reference evidence="4 5" key="1">
    <citation type="submission" date="2016-06" db="EMBL/GenBank/DDBJ databases">
        <title>Living apart together: crosstalk between the core and supernumerary genomes in a fungal plant pathogen.</title>
        <authorList>
            <person name="Vanheule A."/>
            <person name="Audenaert K."/>
            <person name="Warris S."/>
            <person name="Van De Geest H."/>
            <person name="Schijlen E."/>
            <person name="Hofte M."/>
            <person name="De Saeger S."/>
            <person name="Haesaert G."/>
            <person name="Waalwijk C."/>
            <person name="Van Der Lee T."/>
        </authorList>
    </citation>
    <scope>NUCLEOTIDE SEQUENCE [LARGE SCALE GENOMIC DNA]</scope>
    <source>
        <strain evidence="4 5">2516</strain>
    </source>
</reference>
<feature type="compositionally biased region" description="Polar residues" evidence="2">
    <location>
        <begin position="447"/>
        <end position="459"/>
    </location>
</feature>
<dbReference type="Pfam" id="PF00642">
    <property type="entry name" value="zf-CCCH"/>
    <property type="match status" value="1"/>
</dbReference>
<accession>A0A1B8ATI0</accession>
<feature type="region of interest" description="Disordered" evidence="2">
    <location>
        <begin position="369"/>
        <end position="408"/>
    </location>
</feature>
<feature type="compositionally biased region" description="Acidic residues" evidence="2">
    <location>
        <begin position="857"/>
        <end position="890"/>
    </location>
</feature>
<feature type="domain" description="C3H1-type" evidence="3">
    <location>
        <begin position="1008"/>
        <end position="1036"/>
    </location>
</feature>
<feature type="compositionally biased region" description="Basic and acidic residues" evidence="2">
    <location>
        <begin position="396"/>
        <end position="408"/>
    </location>
</feature>
<name>A0A1B8ATI0_FUSPO</name>
<proteinExistence type="predicted"/>
<dbReference type="AlphaFoldDB" id="A0A1B8ATI0"/>
<feature type="compositionally biased region" description="Polar residues" evidence="2">
    <location>
        <begin position="564"/>
        <end position="577"/>
    </location>
</feature>
<feature type="region of interest" description="Disordered" evidence="2">
    <location>
        <begin position="853"/>
        <end position="919"/>
    </location>
</feature>
<feature type="compositionally biased region" description="Low complexity" evidence="2">
    <location>
        <begin position="427"/>
        <end position="446"/>
    </location>
</feature>
<dbReference type="OMA" id="PHNIRYS"/>
<feature type="region of interest" description="Disordered" evidence="2">
    <location>
        <begin position="421"/>
        <end position="668"/>
    </location>
</feature>
<feature type="compositionally biased region" description="Polar residues" evidence="2">
    <location>
        <begin position="104"/>
        <end position="124"/>
    </location>
</feature>
<evidence type="ECO:0000256" key="2">
    <source>
        <dbReference type="SAM" id="MobiDB-lite"/>
    </source>
</evidence>
<comment type="caution">
    <text evidence="4">The sequence shown here is derived from an EMBL/GenBank/DDBJ whole genome shotgun (WGS) entry which is preliminary data.</text>
</comment>
<dbReference type="EMBL" id="LYXU01000002">
    <property type="protein sequence ID" value="OBS23842.1"/>
    <property type="molecule type" value="Genomic_DNA"/>
</dbReference>
<evidence type="ECO:0000256" key="1">
    <source>
        <dbReference type="PROSITE-ProRule" id="PRU00723"/>
    </source>
</evidence>
<feature type="region of interest" description="Disordered" evidence="2">
    <location>
        <begin position="791"/>
        <end position="825"/>
    </location>
</feature>
<feature type="region of interest" description="Disordered" evidence="2">
    <location>
        <begin position="104"/>
        <end position="245"/>
    </location>
</feature>
<feature type="compositionally biased region" description="Polar residues" evidence="2">
    <location>
        <begin position="15"/>
        <end position="28"/>
    </location>
</feature>
<protein>
    <recommendedName>
        <fullName evidence="3">C3H1-type domain-containing protein</fullName>
    </recommendedName>
</protein>
<dbReference type="Proteomes" id="UP000091967">
    <property type="component" value="Unassembled WGS sequence"/>
</dbReference>
<dbReference type="STRING" id="36050.A0A1B8ATI0"/>
<feature type="compositionally biased region" description="Polar residues" evidence="2">
    <location>
        <begin position="608"/>
        <end position="621"/>
    </location>
</feature>
<gene>
    <name evidence="4" type="ORF">FPOA_04390</name>
</gene>
<evidence type="ECO:0000313" key="4">
    <source>
        <dbReference type="EMBL" id="OBS23842.1"/>
    </source>
</evidence>
<feature type="region of interest" description="Disordered" evidence="2">
    <location>
        <begin position="731"/>
        <end position="768"/>
    </location>
</feature>
<dbReference type="PROSITE" id="PS50103">
    <property type="entry name" value="ZF_C3H1"/>
    <property type="match status" value="1"/>
</dbReference>
<feature type="zinc finger region" description="C3H1-type" evidence="1">
    <location>
        <begin position="1008"/>
        <end position="1036"/>
    </location>
</feature>
<organism evidence="4 5">
    <name type="scientific">Fusarium poae</name>
    <dbReference type="NCBI Taxonomy" id="36050"/>
    <lineage>
        <taxon>Eukaryota</taxon>
        <taxon>Fungi</taxon>
        <taxon>Dikarya</taxon>
        <taxon>Ascomycota</taxon>
        <taxon>Pezizomycotina</taxon>
        <taxon>Sordariomycetes</taxon>
        <taxon>Hypocreomycetidae</taxon>
        <taxon>Hypocreales</taxon>
        <taxon>Nectriaceae</taxon>
        <taxon>Fusarium</taxon>
    </lineage>
</organism>
<feature type="compositionally biased region" description="Acidic residues" evidence="2">
    <location>
        <begin position="529"/>
        <end position="542"/>
    </location>
</feature>
<keyword evidence="1" id="KW-0863">Zinc-finger</keyword>
<feature type="compositionally biased region" description="Polar residues" evidence="2">
    <location>
        <begin position="808"/>
        <end position="819"/>
    </location>
</feature>
<feature type="region of interest" description="Disordered" evidence="2">
    <location>
        <begin position="931"/>
        <end position="965"/>
    </location>
</feature>
<feature type="compositionally biased region" description="Basic and acidic residues" evidence="2">
    <location>
        <begin position="588"/>
        <end position="604"/>
    </location>
</feature>
<dbReference type="GO" id="GO:0008270">
    <property type="term" value="F:zinc ion binding"/>
    <property type="evidence" value="ECO:0007669"/>
    <property type="project" value="UniProtKB-KW"/>
</dbReference>
<keyword evidence="1" id="KW-0862">Zinc</keyword>
<feature type="compositionally biased region" description="Acidic residues" evidence="2">
    <location>
        <begin position="130"/>
        <end position="146"/>
    </location>
</feature>
<evidence type="ECO:0000313" key="5">
    <source>
        <dbReference type="Proteomes" id="UP000091967"/>
    </source>
</evidence>
<sequence>MSQYAYGHGAPHTGYPTSQPHLDSSDQPFGQPPFHANGVVENQSIYGQGASFEAYGYNQTTIPGLGMGFTHSTATWQHAAAQNIPEPHANPSVSAVRWQTSRIDGNARPESSPSTSQRLNSVVDNKTMEEGELSEGELEDIYEPTETEANRLDRSAIQPLGSVDRSDRAQLPTENLEVDHERTWNSKQTGRERSGSYSPYLSPREIQSSGLENGASNAQTPQSGSYDHNNSMLMNGNDNESTRQSEIKDGATIISESKKHAQDAILRLWPLNVRYQNYIEEGVDRVLLDQLFTELGLELDPAVPRAEQSRLLVSSQENTPQSDVLGTVPSSGQTTPLAVTIAPKVVNSAKDKSEERKDRIARLLAAKGSKTTVVDADSNKTGASAPVSKNVPSTTKSDKTKAQSEKSRLIQQRMEALIKAREASAKTPQASTPPVSSVSQPVPDTSRSNSQAPVDSMNVNDHIDAAAETTDPSSGPPIPGLFLSSSAISPVPNQRKRPVAADLNENSIPGIQKRPFGQTRESRPFLIDVSDDEDDAEMEIDSPELRPSSVQRPVTPGSRALSFRDNTSLPDSSSRNAGSMIDLASMNKKIEDMKRRIAEAEARKNKAKQSGSGSPLPQPETQSKEGSVDVAAPFTPPVRGASTTAEVVGNSPASIAPQPGISSDAIIKPPKVREQRIQAGLLLRARIASKRLPIVTAQRKECQEQLEYFQSEVARVKKEIENKLVEEERLERYAKQTEPTLSSTSTRQDEPECGHHEERSPVDPLPQVPVTHDALHLAEPDEMNAIEEDEVERDMPMDESPYIESAVSRGSSTPQQGGSQVHEEPLIDHETVEGHSPLPTRSPVVDDMVAAHIEAATDIEEPDEDVAMDEADTSSEDESVVEDESDDYEPTDAGISLPESHSPFQRQLSPQQISDDSTVLETSDTDLQGLATATPISKPISTGAGDTESEYNRETEPEKASEVSNTTGTTFVPYETPLQYFKAYRFHPRYNDSVAGGLRSLTYSNSIDVTREVCPDQLTHGVCPRGSECQFQHFEDMQLPDDQILVQLGASGNPEVEHQDQYVAGLRELLKDFRNRKVKDFQAISQGLLEYRASFLRDKTKILPLNGVTI</sequence>
<feature type="compositionally biased region" description="Polar residues" evidence="2">
    <location>
        <begin position="195"/>
        <end position="239"/>
    </location>
</feature>
<feature type="compositionally biased region" description="Basic and acidic residues" evidence="2">
    <location>
        <begin position="177"/>
        <end position="194"/>
    </location>
</feature>
<feature type="compositionally biased region" description="Polar residues" evidence="2">
    <location>
        <begin position="737"/>
        <end position="746"/>
    </location>
</feature>
<feature type="compositionally biased region" description="Basic and acidic residues" evidence="2">
    <location>
        <begin position="950"/>
        <end position="961"/>
    </location>
</feature>
<feature type="compositionally biased region" description="Polar residues" evidence="2">
    <location>
        <begin position="483"/>
        <end position="492"/>
    </location>
</feature>
<feature type="compositionally biased region" description="Polar residues" evidence="2">
    <location>
        <begin position="902"/>
        <end position="919"/>
    </location>
</feature>